<comment type="caution">
    <text evidence="1">The sequence shown here is derived from an EMBL/GenBank/DDBJ whole genome shotgun (WGS) entry which is preliminary data.</text>
</comment>
<organism evidence="1 2">
    <name type="scientific">Racocetra persica</name>
    <dbReference type="NCBI Taxonomy" id="160502"/>
    <lineage>
        <taxon>Eukaryota</taxon>
        <taxon>Fungi</taxon>
        <taxon>Fungi incertae sedis</taxon>
        <taxon>Mucoromycota</taxon>
        <taxon>Glomeromycotina</taxon>
        <taxon>Glomeromycetes</taxon>
        <taxon>Diversisporales</taxon>
        <taxon>Gigasporaceae</taxon>
        <taxon>Racocetra</taxon>
    </lineage>
</organism>
<dbReference type="EMBL" id="CAJVQC010040265">
    <property type="protein sequence ID" value="CAG8770474.1"/>
    <property type="molecule type" value="Genomic_DNA"/>
</dbReference>
<protein>
    <submittedName>
        <fullName evidence="1">14000_t:CDS:1</fullName>
    </submittedName>
</protein>
<evidence type="ECO:0000313" key="2">
    <source>
        <dbReference type="Proteomes" id="UP000789920"/>
    </source>
</evidence>
<reference evidence="1" key="1">
    <citation type="submission" date="2021-06" db="EMBL/GenBank/DDBJ databases">
        <authorList>
            <person name="Kallberg Y."/>
            <person name="Tangrot J."/>
            <person name="Rosling A."/>
        </authorList>
    </citation>
    <scope>NUCLEOTIDE SEQUENCE</scope>
    <source>
        <strain evidence="1">MA461A</strain>
    </source>
</reference>
<feature type="non-terminal residue" evidence="1">
    <location>
        <position position="1"/>
    </location>
</feature>
<dbReference type="Proteomes" id="UP000789920">
    <property type="component" value="Unassembled WGS sequence"/>
</dbReference>
<gene>
    <name evidence="1" type="ORF">RPERSI_LOCUS16341</name>
</gene>
<name>A0ACA9QZP5_9GLOM</name>
<evidence type="ECO:0000313" key="1">
    <source>
        <dbReference type="EMBL" id="CAG8770474.1"/>
    </source>
</evidence>
<sequence length="147" mass="16657">RYKSKFLTYSYGKKLLREAIANDTQFLCEANIMDYSLLLGIDDKKKEMIAGIVDFIGEYTLYKKIESRGKTLGRNAKEVTVIPPDQYKDRFRDSIEQYFLAIPDKWTRTYGDNPQSSVADEISPIGCTPPSSPISPVQSSISMKLPS</sequence>
<accession>A0ACA9QZP5</accession>
<proteinExistence type="predicted"/>
<feature type="non-terminal residue" evidence="1">
    <location>
        <position position="147"/>
    </location>
</feature>
<keyword evidence="2" id="KW-1185">Reference proteome</keyword>